<evidence type="ECO:0000256" key="3">
    <source>
        <dbReference type="SAM" id="SignalP"/>
    </source>
</evidence>
<dbReference type="AlphaFoldDB" id="A0A5B9EAM1"/>
<feature type="domain" description="Soluble ligand binding" evidence="5">
    <location>
        <begin position="332"/>
        <end position="369"/>
    </location>
</feature>
<feature type="compositionally biased region" description="Low complexity" evidence="2">
    <location>
        <begin position="154"/>
        <end position="171"/>
    </location>
</feature>
<dbReference type="Pfam" id="PF10531">
    <property type="entry name" value="SLBB"/>
    <property type="match status" value="4"/>
</dbReference>
<keyword evidence="6" id="KW-0813">Transport</keyword>
<organism evidence="6 7">
    <name type="scientific">Terriglobus albidus</name>
    <dbReference type="NCBI Taxonomy" id="1592106"/>
    <lineage>
        <taxon>Bacteria</taxon>
        <taxon>Pseudomonadati</taxon>
        <taxon>Acidobacteriota</taxon>
        <taxon>Terriglobia</taxon>
        <taxon>Terriglobales</taxon>
        <taxon>Acidobacteriaceae</taxon>
        <taxon>Terriglobus</taxon>
    </lineage>
</organism>
<dbReference type="InterPro" id="IPR003715">
    <property type="entry name" value="Poly_export_N"/>
</dbReference>
<feature type="region of interest" description="Disordered" evidence="2">
    <location>
        <begin position="33"/>
        <end position="61"/>
    </location>
</feature>
<evidence type="ECO:0000256" key="2">
    <source>
        <dbReference type="SAM" id="MobiDB-lite"/>
    </source>
</evidence>
<feature type="signal peptide" evidence="3">
    <location>
        <begin position="1"/>
        <end position="30"/>
    </location>
</feature>
<proteinExistence type="predicted"/>
<feature type="chain" id="PRO_5022796872" evidence="3">
    <location>
        <begin position="31"/>
        <end position="933"/>
    </location>
</feature>
<dbReference type="Gene3D" id="3.10.560.10">
    <property type="entry name" value="Outer membrane lipoprotein wza domain like"/>
    <property type="match status" value="5"/>
</dbReference>
<evidence type="ECO:0000313" key="7">
    <source>
        <dbReference type="Proteomes" id="UP000321820"/>
    </source>
</evidence>
<feature type="compositionally biased region" description="Polar residues" evidence="2">
    <location>
        <begin position="139"/>
        <end position="153"/>
    </location>
</feature>
<evidence type="ECO:0000313" key="6">
    <source>
        <dbReference type="EMBL" id="QEE29182.1"/>
    </source>
</evidence>
<dbReference type="KEGG" id="talb:FTW19_14985"/>
<feature type="region of interest" description="Disordered" evidence="2">
    <location>
        <begin position="133"/>
        <end position="201"/>
    </location>
</feature>
<dbReference type="InterPro" id="IPR049712">
    <property type="entry name" value="Poly_export"/>
</dbReference>
<dbReference type="EMBL" id="CP042806">
    <property type="protein sequence ID" value="QEE29182.1"/>
    <property type="molecule type" value="Genomic_DNA"/>
</dbReference>
<keyword evidence="1 3" id="KW-0732">Signal</keyword>
<feature type="domain" description="Soluble ligand binding" evidence="5">
    <location>
        <begin position="416"/>
        <end position="461"/>
    </location>
</feature>
<name>A0A5B9EAM1_9BACT</name>
<sequence>MAAVSFRECAMKRLVLICCCILGLFTRLPAQTLSSSGTDDTQTAQQESTRPQSLTDTNTQEGSASYLEVVRVLQDNPDAMIEVKTVIAEYLTQQGNPTQPDSISDQALYTRLQTNAELRNNVITFLRSRGYLSDAEAPGTTSPTDPGQRSLRPSTDSMTDSTDLLSSSTASRKMPKEAVTPKETRERQEDPSTRERVLHRDTPYNLASLRDLYTQIPQPSRSLKRFGSEVFLRRNSQNAPTTPDIAADVPLGPEYVLGVGDSLTIALWGSVSQNLQRTIDREGKIVLPEAGAIEVAGISLEKAKLLVADRLRTQFRDIQVELSVARPRNIRIYVVGDVQRPGAYELTSVSSPLSALYAAGGPTAVGSLRILRHYRGTRLLDEIDLYDFMLHGVRSEIRMQSGDTLLVPPSGPQVWIDGAIKRPAIYELKGNTAVSTLVEDAGGPAPSAETGQIRIERITPDHQRETVAYDLRTSQEKPVYLRDGDHLFVGSVLPYSSKVIYAEGHLVRPGRTAYHDGMRITDVLHSYQDLLPEPADRGEIVRLQAPDLRPTTIEFSVSEALAGNVDLTLQPFDTIRVFGRYEADAPRVTIAGEVLRPGIYPLSEGMTAADLVRTAGGFKRDALLEAADLTSYQIANGNRVVSQRSSIPIGAAVATRKSSSDVVLRPGDVLTIHQIAGWNDIAASITVEGEVSYPGSYGIQQGERLSSILKRAGGFRETAYPAGAILIREEVRVLEEKTRQELIRQIETSSSAARLAPAVSANDQSSTLQIIQAQQEQVLNRLKTQPAVGRLVIHISSDIASWEGTPADIEVRAGDVIRIPKRPGFVLVNGQVYNATAITFAEGKSAGWYLRRAGGVTEVANEKQIFIIRANGSVVGRDSGFLPRSVLSTKLNPGDVVVVPQKILGASLFWRNLLTTAQLASSIAITAAVAGVL</sequence>
<gene>
    <name evidence="6" type="ORF">FTW19_14985</name>
</gene>
<feature type="domain" description="Soluble ligand binding" evidence="5">
    <location>
        <begin position="685"/>
        <end position="728"/>
    </location>
</feature>
<dbReference type="PANTHER" id="PTHR33619:SF3">
    <property type="entry name" value="POLYSACCHARIDE EXPORT PROTEIN GFCE-RELATED"/>
    <property type="match status" value="1"/>
</dbReference>
<dbReference type="Gene3D" id="3.30.1950.10">
    <property type="entry name" value="wza like domain"/>
    <property type="match status" value="1"/>
</dbReference>
<dbReference type="Proteomes" id="UP000321820">
    <property type="component" value="Chromosome"/>
</dbReference>
<dbReference type="GO" id="GO:0015159">
    <property type="term" value="F:polysaccharide transmembrane transporter activity"/>
    <property type="evidence" value="ECO:0007669"/>
    <property type="project" value="InterPro"/>
</dbReference>
<accession>A0A5B9EAM1</accession>
<dbReference type="Pfam" id="PF02563">
    <property type="entry name" value="Poly_export"/>
    <property type="match status" value="1"/>
</dbReference>
<feature type="domain" description="Soluble ligand binding" evidence="5">
    <location>
        <begin position="587"/>
        <end position="629"/>
    </location>
</feature>
<dbReference type="PANTHER" id="PTHR33619">
    <property type="entry name" value="POLYSACCHARIDE EXPORT PROTEIN GFCE-RELATED"/>
    <property type="match status" value="1"/>
</dbReference>
<keyword evidence="7" id="KW-1185">Reference proteome</keyword>
<reference evidence="6 7" key="1">
    <citation type="submission" date="2019-08" db="EMBL/GenBank/DDBJ databases">
        <title>Complete genome sequence of Terriglobus albidus strain ORNL.</title>
        <authorList>
            <person name="Podar M."/>
        </authorList>
    </citation>
    <scope>NUCLEOTIDE SEQUENCE [LARGE SCALE GENOMIC DNA]</scope>
    <source>
        <strain evidence="6 7">ORNL</strain>
    </source>
</reference>
<evidence type="ECO:0000259" key="5">
    <source>
        <dbReference type="Pfam" id="PF10531"/>
    </source>
</evidence>
<keyword evidence="6" id="KW-0762">Sugar transport</keyword>
<dbReference type="OrthoDB" id="9815244at2"/>
<feature type="compositionally biased region" description="Basic and acidic residues" evidence="2">
    <location>
        <begin position="174"/>
        <end position="201"/>
    </location>
</feature>
<evidence type="ECO:0000256" key="1">
    <source>
        <dbReference type="ARBA" id="ARBA00022729"/>
    </source>
</evidence>
<protein>
    <submittedName>
        <fullName evidence="6">Sugar transporter</fullName>
    </submittedName>
</protein>
<evidence type="ECO:0000259" key="4">
    <source>
        <dbReference type="Pfam" id="PF02563"/>
    </source>
</evidence>
<dbReference type="InterPro" id="IPR019554">
    <property type="entry name" value="Soluble_ligand-bd"/>
</dbReference>
<feature type="domain" description="Polysaccharide export protein N-terminal" evidence="4">
    <location>
        <begin position="252"/>
        <end position="324"/>
    </location>
</feature>